<name>A0A1G8A2A5_9VIBR</name>
<proteinExistence type="predicted"/>
<dbReference type="EMBL" id="FNDD01000009">
    <property type="protein sequence ID" value="SDH15105.1"/>
    <property type="molecule type" value="Genomic_DNA"/>
</dbReference>
<dbReference type="InterPro" id="IPR051599">
    <property type="entry name" value="Cell_Envelope_Assoc"/>
</dbReference>
<gene>
    <name evidence="2" type="ORF">SAMN04488136_109105</name>
</gene>
<dbReference type="CDD" id="cd06259">
    <property type="entry name" value="YdcF-like"/>
    <property type="match status" value="1"/>
</dbReference>
<organism evidence="2 3">
    <name type="scientific">Vibrio xiamenensis</name>
    <dbReference type="NCBI Taxonomy" id="861298"/>
    <lineage>
        <taxon>Bacteria</taxon>
        <taxon>Pseudomonadati</taxon>
        <taxon>Pseudomonadota</taxon>
        <taxon>Gammaproteobacteria</taxon>
        <taxon>Vibrionales</taxon>
        <taxon>Vibrionaceae</taxon>
        <taxon>Vibrio</taxon>
    </lineage>
</organism>
<dbReference type="GO" id="GO:0005886">
    <property type="term" value="C:plasma membrane"/>
    <property type="evidence" value="ECO:0007669"/>
    <property type="project" value="TreeGrafter"/>
</dbReference>
<keyword evidence="3" id="KW-1185">Reference proteome</keyword>
<feature type="domain" description="DUF218" evidence="1">
    <location>
        <begin position="6"/>
        <end position="134"/>
    </location>
</feature>
<dbReference type="Gene3D" id="3.40.50.620">
    <property type="entry name" value="HUPs"/>
    <property type="match status" value="1"/>
</dbReference>
<reference evidence="2 3" key="1">
    <citation type="submission" date="2016-10" db="EMBL/GenBank/DDBJ databases">
        <authorList>
            <person name="de Groot N.N."/>
        </authorList>
    </citation>
    <scope>NUCLEOTIDE SEQUENCE [LARGE SCALE GENOMIC DNA]</scope>
    <source>
        <strain evidence="2 3">CGMCC 1.10228</strain>
    </source>
</reference>
<accession>A0A1G8A2A5</accession>
<protein>
    <submittedName>
        <fullName evidence="2">DUF218 domain-containing protein</fullName>
    </submittedName>
</protein>
<evidence type="ECO:0000259" key="1">
    <source>
        <dbReference type="Pfam" id="PF02698"/>
    </source>
</evidence>
<dbReference type="Pfam" id="PF02698">
    <property type="entry name" value="DUF218"/>
    <property type="match status" value="1"/>
</dbReference>
<dbReference type="PANTHER" id="PTHR30336:SF20">
    <property type="entry name" value="DUF218 DOMAIN-CONTAINING PROTEIN"/>
    <property type="match status" value="1"/>
</dbReference>
<evidence type="ECO:0000313" key="2">
    <source>
        <dbReference type="EMBL" id="SDH15105.1"/>
    </source>
</evidence>
<sequence>MAINSLIMVLGKRLIDNQLTPEGRLRVDKLIETLSHGVGTAPLVMFCGGLTDGQHRSEAQAMADYFAECVAHNALPADALPSWLLEDNSTTSVENFYFAAKLLKQDPRVNSDSRAPLHVQLLSSDYHLKRIFAVQDAIPSQGMLTYFKDTLASQGLEIKLSNNIGDHLSVASPYQGAQATLFLLTEQLTLYRVYLEGVLHGTVERLDQPLASRLLDDAKQTLAAMQVLTAQHGALRFAKRHVAKLDKALNAFSTPLSKTQLGAQLTAFHQPLKALNLASDPDAVSR</sequence>
<dbReference type="PANTHER" id="PTHR30336">
    <property type="entry name" value="INNER MEMBRANE PROTEIN, PROBABLE PERMEASE"/>
    <property type="match status" value="1"/>
</dbReference>
<dbReference type="AlphaFoldDB" id="A0A1G8A2A5"/>
<evidence type="ECO:0000313" key="3">
    <source>
        <dbReference type="Proteomes" id="UP000198854"/>
    </source>
</evidence>
<dbReference type="STRING" id="861298.SAMN04488136_109105"/>
<dbReference type="InterPro" id="IPR014729">
    <property type="entry name" value="Rossmann-like_a/b/a_fold"/>
</dbReference>
<dbReference type="Proteomes" id="UP000198854">
    <property type="component" value="Unassembled WGS sequence"/>
</dbReference>
<dbReference type="InterPro" id="IPR003848">
    <property type="entry name" value="DUF218"/>
</dbReference>